<organism evidence="2 3">
    <name type="scientific">Pseudozyma flocculosa</name>
    <dbReference type="NCBI Taxonomy" id="84751"/>
    <lineage>
        <taxon>Eukaryota</taxon>
        <taxon>Fungi</taxon>
        <taxon>Dikarya</taxon>
        <taxon>Basidiomycota</taxon>
        <taxon>Ustilaginomycotina</taxon>
        <taxon>Ustilaginomycetes</taxon>
        <taxon>Ustilaginales</taxon>
        <taxon>Ustilaginaceae</taxon>
        <taxon>Pseudozyma</taxon>
    </lineage>
</organism>
<gene>
    <name evidence="2" type="ORF">PSFLO_02273</name>
</gene>
<keyword evidence="3" id="KW-1185">Reference proteome</keyword>
<protein>
    <submittedName>
        <fullName evidence="2">Uncharacterized protein</fullName>
    </submittedName>
</protein>
<reference evidence="2 3" key="1">
    <citation type="submission" date="2018-03" db="EMBL/GenBank/DDBJ databases">
        <authorList>
            <person name="Guldener U."/>
        </authorList>
    </citation>
    <scope>NUCLEOTIDE SEQUENCE [LARGE SCALE GENOMIC DNA]</scope>
    <source>
        <strain evidence="2 3">DAOM196992</strain>
    </source>
</reference>
<dbReference type="AlphaFoldDB" id="A0A5C3EXI9"/>
<name>A0A5C3EXI9_9BASI</name>
<evidence type="ECO:0000313" key="2">
    <source>
        <dbReference type="EMBL" id="SPO36802.1"/>
    </source>
</evidence>
<feature type="compositionally biased region" description="Polar residues" evidence="1">
    <location>
        <begin position="7"/>
        <end position="20"/>
    </location>
</feature>
<evidence type="ECO:0000256" key="1">
    <source>
        <dbReference type="SAM" id="MobiDB-lite"/>
    </source>
</evidence>
<feature type="region of interest" description="Disordered" evidence="1">
    <location>
        <begin position="1"/>
        <end position="38"/>
    </location>
</feature>
<dbReference type="EMBL" id="OOIP01000005">
    <property type="protein sequence ID" value="SPO36802.1"/>
    <property type="molecule type" value="Genomic_DNA"/>
</dbReference>
<proteinExistence type="predicted"/>
<accession>A0A5C3EXI9</accession>
<dbReference type="Proteomes" id="UP000323386">
    <property type="component" value="Unassembled WGS sequence"/>
</dbReference>
<evidence type="ECO:0000313" key="3">
    <source>
        <dbReference type="Proteomes" id="UP000323386"/>
    </source>
</evidence>
<sequence length="66" mass="7126">MRVLRANATTDANLPPQSMPNGRHHQRQLAATANADLPPPPMPTCCHHQCRLAATATAHTMQTLSC</sequence>